<comment type="caution">
    <text evidence="1">The sequence shown here is derived from an EMBL/GenBank/DDBJ whole genome shotgun (WGS) entry which is preliminary data.</text>
</comment>
<dbReference type="Gene3D" id="3.40.50.2300">
    <property type="match status" value="2"/>
</dbReference>
<evidence type="ECO:0000313" key="2">
    <source>
        <dbReference type="Proteomes" id="UP000092124"/>
    </source>
</evidence>
<gene>
    <name evidence="1" type="ORF">A6R68_21926</name>
</gene>
<sequence length="73" mass="8385">MKDLAVRVPETNIKLQTFQFSSTAPKDTSLSQCLFILMVQFRWILVGLVLIYDHNGDDILSDLREEINSVPFL</sequence>
<evidence type="ECO:0000313" key="1">
    <source>
        <dbReference type="EMBL" id="OBS79870.1"/>
    </source>
</evidence>
<organism evidence="1 2">
    <name type="scientific">Neotoma lepida</name>
    <name type="common">Desert woodrat</name>
    <dbReference type="NCBI Taxonomy" id="56216"/>
    <lineage>
        <taxon>Eukaryota</taxon>
        <taxon>Metazoa</taxon>
        <taxon>Chordata</taxon>
        <taxon>Craniata</taxon>
        <taxon>Vertebrata</taxon>
        <taxon>Euteleostomi</taxon>
        <taxon>Mammalia</taxon>
        <taxon>Eutheria</taxon>
        <taxon>Euarchontoglires</taxon>
        <taxon>Glires</taxon>
        <taxon>Rodentia</taxon>
        <taxon>Myomorpha</taxon>
        <taxon>Muroidea</taxon>
        <taxon>Cricetidae</taxon>
        <taxon>Neotominae</taxon>
        <taxon>Neotoma</taxon>
    </lineage>
</organism>
<dbReference type="AlphaFoldDB" id="A0A1A6HPF3"/>
<reference evidence="1 2" key="1">
    <citation type="submission" date="2016-06" db="EMBL/GenBank/DDBJ databases">
        <title>The Draft Genome Sequence and Annotation of the Desert Woodrat Neotoma lepida.</title>
        <authorList>
            <person name="Campbell M."/>
            <person name="Oakeson K.F."/>
            <person name="Yandell M."/>
            <person name="Halpert J.R."/>
            <person name="Dearing D."/>
        </authorList>
    </citation>
    <scope>NUCLEOTIDE SEQUENCE [LARGE SCALE GENOMIC DNA]</scope>
    <source>
        <strain evidence="1">417</strain>
        <tissue evidence="1">Liver</tissue>
    </source>
</reference>
<name>A0A1A6HPF3_NEOLE</name>
<keyword evidence="2" id="KW-1185">Reference proteome</keyword>
<evidence type="ECO:0008006" key="3">
    <source>
        <dbReference type="Google" id="ProtNLM"/>
    </source>
</evidence>
<protein>
    <recommendedName>
        <fullName evidence="3">Receptor ligand binding region domain-containing protein</fullName>
    </recommendedName>
</protein>
<feature type="non-terminal residue" evidence="1">
    <location>
        <position position="73"/>
    </location>
</feature>
<dbReference type="EMBL" id="LZPO01017763">
    <property type="protein sequence ID" value="OBS79870.1"/>
    <property type="molecule type" value="Genomic_DNA"/>
</dbReference>
<proteinExistence type="predicted"/>
<accession>A0A1A6HPF3</accession>
<dbReference type="Proteomes" id="UP000092124">
    <property type="component" value="Unassembled WGS sequence"/>
</dbReference>